<keyword evidence="1" id="KW-1133">Transmembrane helix</keyword>
<sequence length="123" mass="12967">MSLIGSLVAFVVGLLVGGLAIFIAASVVTDTQDYGHAVFTALVGAIVWGLSEFFLSWVPLVGEFIPLLAWIWIIRRRYDASWTHAAIIGFIAWGAAILVLAVLPVAGVTDAVGVPFTRSIAAA</sequence>
<dbReference type="Proteomes" id="UP000823588">
    <property type="component" value="Unassembled WGS sequence"/>
</dbReference>
<keyword evidence="1" id="KW-0812">Transmembrane</keyword>
<comment type="caution">
    <text evidence="2">The sequence shown here is derived from an EMBL/GenBank/DDBJ whole genome shotgun (WGS) entry which is preliminary data.</text>
</comment>
<evidence type="ECO:0000256" key="1">
    <source>
        <dbReference type="SAM" id="Phobius"/>
    </source>
</evidence>
<evidence type="ECO:0000313" key="2">
    <source>
        <dbReference type="EMBL" id="MBP1922100.1"/>
    </source>
</evidence>
<feature type="transmembrane region" description="Helical" evidence="1">
    <location>
        <begin position="6"/>
        <end position="27"/>
    </location>
</feature>
<organism evidence="2 3">
    <name type="scientific">Halorubrum alkaliphilum</name>
    <dbReference type="NCBI Taxonomy" id="261290"/>
    <lineage>
        <taxon>Archaea</taxon>
        <taxon>Methanobacteriati</taxon>
        <taxon>Methanobacteriota</taxon>
        <taxon>Stenosarchaea group</taxon>
        <taxon>Halobacteria</taxon>
        <taxon>Halobacteriales</taxon>
        <taxon>Haloferacaceae</taxon>
        <taxon>Halorubrum</taxon>
    </lineage>
</organism>
<feature type="transmembrane region" description="Helical" evidence="1">
    <location>
        <begin position="86"/>
        <end position="106"/>
    </location>
</feature>
<feature type="transmembrane region" description="Helical" evidence="1">
    <location>
        <begin position="57"/>
        <end position="74"/>
    </location>
</feature>
<dbReference type="OrthoDB" id="205278at2157"/>
<reference evidence="2" key="1">
    <citation type="submission" date="2021-03" db="EMBL/GenBank/DDBJ databases">
        <title>Genomic Encyclopedia of Type Strains, Phase IV (KMG-IV): sequencing the most valuable type-strain genomes for metagenomic binning, comparative biology and taxonomic classification.</title>
        <authorList>
            <person name="Goeker M."/>
        </authorList>
    </citation>
    <scope>NUCLEOTIDE SEQUENCE</scope>
    <source>
        <strain evidence="2">DSM 23564</strain>
    </source>
</reference>
<protein>
    <submittedName>
        <fullName evidence="2">Glucan phosphoethanolaminetransferase (Alkaline phosphatase superfamily)</fullName>
    </submittedName>
</protein>
<keyword evidence="1" id="KW-0472">Membrane</keyword>
<dbReference type="EMBL" id="JAGGKQ010000005">
    <property type="protein sequence ID" value="MBP1922100.1"/>
    <property type="molecule type" value="Genomic_DNA"/>
</dbReference>
<accession>A0A8T4GEM1</accession>
<keyword evidence="3" id="KW-1185">Reference proteome</keyword>
<gene>
    <name evidence="2" type="ORF">J2751_001105</name>
</gene>
<name>A0A8T4GEM1_9EURY</name>
<evidence type="ECO:0000313" key="3">
    <source>
        <dbReference type="Proteomes" id="UP000823588"/>
    </source>
</evidence>
<proteinExistence type="predicted"/>
<dbReference type="AlphaFoldDB" id="A0A8T4GEM1"/>
<dbReference type="RefSeq" id="WP_209483950.1">
    <property type="nucleotide sequence ID" value="NZ_JAGGKQ010000005.1"/>
</dbReference>